<evidence type="ECO:0000256" key="1">
    <source>
        <dbReference type="SAM" id="MobiDB-lite"/>
    </source>
</evidence>
<dbReference type="Pfam" id="PF13966">
    <property type="entry name" value="zf-RVT"/>
    <property type="match status" value="1"/>
</dbReference>
<feature type="domain" description="Reverse transcriptase zinc-binding" evidence="2">
    <location>
        <begin position="279"/>
        <end position="351"/>
    </location>
</feature>
<dbReference type="InterPro" id="IPR026960">
    <property type="entry name" value="RVT-Znf"/>
</dbReference>
<dbReference type="Proteomes" id="UP000634136">
    <property type="component" value="Unassembled WGS sequence"/>
</dbReference>
<accession>A0A834XEM1</accession>
<feature type="region of interest" description="Disordered" evidence="1">
    <location>
        <begin position="236"/>
        <end position="256"/>
    </location>
</feature>
<feature type="compositionally biased region" description="Acidic residues" evidence="1">
    <location>
        <begin position="1"/>
        <end position="14"/>
    </location>
</feature>
<organism evidence="3 4">
    <name type="scientific">Senna tora</name>
    <dbReference type="NCBI Taxonomy" id="362788"/>
    <lineage>
        <taxon>Eukaryota</taxon>
        <taxon>Viridiplantae</taxon>
        <taxon>Streptophyta</taxon>
        <taxon>Embryophyta</taxon>
        <taxon>Tracheophyta</taxon>
        <taxon>Spermatophyta</taxon>
        <taxon>Magnoliopsida</taxon>
        <taxon>eudicotyledons</taxon>
        <taxon>Gunneridae</taxon>
        <taxon>Pentapetalae</taxon>
        <taxon>rosids</taxon>
        <taxon>fabids</taxon>
        <taxon>Fabales</taxon>
        <taxon>Fabaceae</taxon>
        <taxon>Caesalpinioideae</taxon>
        <taxon>Cassia clade</taxon>
        <taxon>Senna</taxon>
    </lineage>
</organism>
<sequence length="494" mass="56040">MEGEVEDLTAEEEDNLNRSTKKIKTTEGAGASIVLDSLETPESQSNPMEECQIEEIKMSDTIPTLDAVPNDEVKSVRRELLTDPNQGNISYKEKLIGINGRDKDFFITTSNSKGMGSGSRFEIINSVEEEGMDIDQQPKVQEQPQHVVQQIIKPHGSMDLGSQSPQRNKGCKIKPKKVETQVLGGKKPISATSSSVIPKRTVKPSNEKSQSHTLVTSIHMGTKNLSMNLNNKSPSKITEGVPKAPTKHPTNLGSERLGMDSKMKEQLSLMKVAEKQITDSELKQIWRKIWRCNIPERTRFFLWSFCHGKIMTNSQRCSRGFSNNSTCFRCGHPNETPIHAIRDCPQVLPLWKNLIPQQVWYRFCNVNNHDWLKLNLCNNIGSKKCEDWGAFFAISCWQIWKQRNDCLFNKVKDKACSLLPIIESHYKEIMTVGKLKNSVKDRGFLVEAVVEERLSSPKSYLPISGKEIVNVFLNHEISGERIPFYTPFNFCSYF</sequence>
<dbReference type="EMBL" id="JAAIUW010000002">
    <property type="protein sequence ID" value="KAF7842974.1"/>
    <property type="molecule type" value="Genomic_DNA"/>
</dbReference>
<comment type="caution">
    <text evidence="3">The sequence shown here is derived from an EMBL/GenBank/DDBJ whole genome shotgun (WGS) entry which is preliminary data.</text>
</comment>
<proteinExistence type="predicted"/>
<evidence type="ECO:0000313" key="3">
    <source>
        <dbReference type="EMBL" id="KAF7842974.1"/>
    </source>
</evidence>
<reference evidence="3" key="1">
    <citation type="submission" date="2020-09" db="EMBL/GenBank/DDBJ databases">
        <title>Genome-Enabled Discovery of Anthraquinone Biosynthesis in Senna tora.</title>
        <authorList>
            <person name="Kang S.-H."/>
            <person name="Pandey R.P."/>
            <person name="Lee C.-M."/>
            <person name="Sim J.-S."/>
            <person name="Jeong J.-T."/>
            <person name="Choi B.-S."/>
            <person name="Jung M."/>
            <person name="Ginzburg D."/>
            <person name="Zhao K."/>
            <person name="Won S.Y."/>
            <person name="Oh T.-J."/>
            <person name="Yu Y."/>
            <person name="Kim N.-H."/>
            <person name="Lee O.R."/>
            <person name="Lee T.-H."/>
            <person name="Bashyal P."/>
            <person name="Kim T.-S."/>
            <person name="Lee W.-H."/>
            <person name="Kawkins C."/>
            <person name="Kim C.-K."/>
            <person name="Kim J.S."/>
            <person name="Ahn B.O."/>
            <person name="Rhee S.Y."/>
            <person name="Sohng J.K."/>
        </authorList>
    </citation>
    <scope>NUCLEOTIDE SEQUENCE</scope>
    <source>
        <tissue evidence="3">Leaf</tissue>
    </source>
</reference>
<dbReference type="AlphaFoldDB" id="A0A834XEM1"/>
<dbReference type="OrthoDB" id="1436389at2759"/>
<feature type="region of interest" description="Disordered" evidence="1">
    <location>
        <begin position="1"/>
        <end position="48"/>
    </location>
</feature>
<keyword evidence="4" id="KW-1185">Reference proteome</keyword>
<evidence type="ECO:0000259" key="2">
    <source>
        <dbReference type="Pfam" id="PF13966"/>
    </source>
</evidence>
<gene>
    <name evidence="3" type="ORF">G2W53_005272</name>
</gene>
<feature type="region of interest" description="Disordered" evidence="1">
    <location>
        <begin position="189"/>
        <end position="212"/>
    </location>
</feature>
<name>A0A834XEM1_9FABA</name>
<evidence type="ECO:0000313" key="4">
    <source>
        <dbReference type="Proteomes" id="UP000634136"/>
    </source>
</evidence>
<protein>
    <submittedName>
        <fullName evidence="3">Ribonuclease H</fullName>
    </submittedName>
</protein>